<name>A0A0D8HFA6_9ACTN</name>
<dbReference type="EMBL" id="JXYS01000082">
    <property type="protein sequence ID" value="KJF16467.1"/>
    <property type="molecule type" value="Genomic_DNA"/>
</dbReference>
<comment type="caution">
    <text evidence="1">The sequence shown here is derived from an EMBL/GenBank/DDBJ whole genome shotgun (WGS) entry which is preliminary data.</text>
</comment>
<gene>
    <name evidence="1" type="ORF">AXFE_26970</name>
</gene>
<proteinExistence type="predicted"/>
<accession>A0A0D8HFA6</accession>
<protein>
    <submittedName>
        <fullName evidence="1">Uncharacterized protein</fullName>
    </submittedName>
</protein>
<evidence type="ECO:0000313" key="2">
    <source>
        <dbReference type="Proteomes" id="UP000032360"/>
    </source>
</evidence>
<dbReference type="Proteomes" id="UP000032360">
    <property type="component" value="Unassembled WGS sequence"/>
</dbReference>
<keyword evidence="2" id="KW-1185">Reference proteome</keyword>
<sequence>MQPCFAGRFVPADIVIAWCAAPWRGSEADRSDSSRGALDEIAPLSTGKGGVAEVVVACNEVSPALLLGFGICYGELDWTEIVERFRIGKG</sequence>
<dbReference type="AlphaFoldDB" id="A0A0D8HFA6"/>
<reference evidence="1 2" key="1">
    <citation type="submission" date="2015-01" db="EMBL/GenBank/DDBJ databases">
        <title>Draft genome of the acidophilic iron oxidizer Acidithrix ferrooxidans strain Py-F3.</title>
        <authorList>
            <person name="Poehlein A."/>
            <person name="Eisen S."/>
            <person name="Schloemann M."/>
            <person name="Johnson B.D."/>
            <person name="Daniel R."/>
            <person name="Muehling M."/>
        </authorList>
    </citation>
    <scope>NUCLEOTIDE SEQUENCE [LARGE SCALE GENOMIC DNA]</scope>
    <source>
        <strain evidence="1 2">Py-F3</strain>
    </source>
</reference>
<evidence type="ECO:0000313" key="1">
    <source>
        <dbReference type="EMBL" id="KJF16467.1"/>
    </source>
</evidence>
<organism evidence="1 2">
    <name type="scientific">Acidithrix ferrooxidans</name>
    <dbReference type="NCBI Taxonomy" id="1280514"/>
    <lineage>
        <taxon>Bacteria</taxon>
        <taxon>Bacillati</taxon>
        <taxon>Actinomycetota</taxon>
        <taxon>Acidimicrobiia</taxon>
        <taxon>Acidimicrobiales</taxon>
        <taxon>Acidimicrobiaceae</taxon>
        <taxon>Acidithrix</taxon>
    </lineage>
</organism>